<proteinExistence type="inferred from homology"/>
<dbReference type="PROSITE" id="PS00107">
    <property type="entry name" value="PROTEIN_KINASE_ATP"/>
    <property type="match status" value="1"/>
</dbReference>
<keyword evidence="15" id="KW-1185">Reference proteome</keyword>
<dbReference type="Gene3D" id="1.10.150.50">
    <property type="entry name" value="Transcription Factor, Ets-1"/>
    <property type="match status" value="1"/>
</dbReference>
<evidence type="ECO:0000313" key="15">
    <source>
        <dbReference type="Proteomes" id="UP000327013"/>
    </source>
</evidence>
<comment type="caution">
    <text evidence="14">The sequence shown here is derived from an EMBL/GenBank/DDBJ whole genome shotgun (WGS) entry which is preliminary data.</text>
</comment>
<dbReference type="SUPFAM" id="SSF47769">
    <property type="entry name" value="SAM/Pointed domain"/>
    <property type="match status" value="1"/>
</dbReference>
<evidence type="ECO:0000256" key="3">
    <source>
        <dbReference type="ARBA" id="ARBA00022527"/>
    </source>
</evidence>
<dbReference type="Pfam" id="PF00069">
    <property type="entry name" value="Pkinase"/>
    <property type="match status" value="1"/>
</dbReference>
<keyword evidence="5 10" id="KW-0547">Nucleotide-binding</keyword>
<dbReference type="SUPFAM" id="SSF56112">
    <property type="entry name" value="Protein kinase-like (PK-like)"/>
    <property type="match status" value="1"/>
</dbReference>
<feature type="domain" description="Protein kinase" evidence="12">
    <location>
        <begin position="647"/>
        <end position="933"/>
    </location>
</feature>
<organism evidence="14 15">
    <name type="scientific">Carpinus fangiana</name>
    <dbReference type="NCBI Taxonomy" id="176857"/>
    <lineage>
        <taxon>Eukaryota</taxon>
        <taxon>Viridiplantae</taxon>
        <taxon>Streptophyta</taxon>
        <taxon>Embryophyta</taxon>
        <taxon>Tracheophyta</taxon>
        <taxon>Spermatophyta</taxon>
        <taxon>Magnoliopsida</taxon>
        <taxon>eudicotyledons</taxon>
        <taxon>Gunneridae</taxon>
        <taxon>Pentapetalae</taxon>
        <taxon>rosids</taxon>
        <taxon>fabids</taxon>
        <taxon>Fagales</taxon>
        <taxon>Betulaceae</taxon>
        <taxon>Carpinus</taxon>
    </lineage>
</organism>
<dbReference type="CDD" id="cd09534">
    <property type="entry name" value="SAM_Ste11_fungal"/>
    <property type="match status" value="1"/>
</dbReference>
<dbReference type="GO" id="GO:0004709">
    <property type="term" value="F:MAP kinase kinase kinase activity"/>
    <property type="evidence" value="ECO:0007669"/>
    <property type="project" value="UniProtKB-EC"/>
</dbReference>
<feature type="region of interest" description="Disordered" evidence="11">
    <location>
        <begin position="134"/>
        <end position="247"/>
    </location>
</feature>
<dbReference type="GO" id="GO:0005524">
    <property type="term" value="F:ATP binding"/>
    <property type="evidence" value="ECO:0007669"/>
    <property type="project" value="UniProtKB-UniRule"/>
</dbReference>
<dbReference type="SMART" id="SM00220">
    <property type="entry name" value="S_TKc"/>
    <property type="match status" value="1"/>
</dbReference>
<feature type="compositionally biased region" description="Polar residues" evidence="11">
    <location>
        <begin position="385"/>
        <end position="395"/>
    </location>
</feature>
<evidence type="ECO:0000256" key="6">
    <source>
        <dbReference type="ARBA" id="ARBA00022777"/>
    </source>
</evidence>
<evidence type="ECO:0000313" key="14">
    <source>
        <dbReference type="EMBL" id="KAB8576227.1"/>
    </source>
</evidence>
<keyword evidence="4" id="KW-0808">Transferase</keyword>
<sequence length="937" mass="103174">MAMLALKSSYAVPQNVSSYRQQAAKSAQQQAANFASPTESTFSVRSSRSEGGDDVASWDERKVGDWLKSIGAERYVNLFRENNITGENLMDIDQTTLKEMGIKRVGDRVRIGSHAKLFRHRDYQRRRTNNRDSVAALDPQAHAPPSSNSPRGQRSRLQPSKDKPNYNSRANSRPTSPRYNEGVAGRGYLSPRENAQRDQASSYFGPTSGKSTESTKTTRIPLRNAEAPYSARSPLSASSIPGSSTAALPPDKPWIRVVYDNGTSSVVSLEGVTTFDEVMSRTLKKGNLDPKILRTYCFWLLDGTDPNPAYTRRLDQQEALRVCNDKTNPERERLMVRKIHMGEPDDAQIYAAANLAVIQQAAQTSHSRSQQKIQRMLGENSISLSAPQLPASSYPMSPGSMAERERHLSSAAKDLERSESKIQAAPRRRPGKNMKEWNGGRPPSELIIADTTTYFPDADKAQIEKISRLSIRRSQRLSRATSRLSMMSNFSVGSSIVLPGEGDVPALPSISDTFLKEGGVRARPLSIVRMGRPISSYRDSMASSMLEPLDEESSLVNSDIEPDRKSYISFGADSGPESATVSITDPSGHTSSAHSYFDEASPISVASHTADDSLNSQLAKAIEEDGEEPDEELAEFLTTDSWDNIRYIRGKLIGQGSFGSVYLALHAFTAELMAVKQVELPSTAGTAIDAKKNTMVEALKREIALLRELKHPHIVSYLGSSSDTEKNTLNIFLEYIPGGSIAKMLVDFGSLSEDIVSKFVRQILIGLAYLHSQDIIHRDIKGANILVDNHGSVKISDFGISKRVQDSKTLLTEGEGAPKSKAKLNNRVSLQGSVFWMAPEVVKQTAYTRKADIWSLGCLIVEMLTGSHPHPNCTQLQAIFKIGGRGLGGVQNDPSPDMPEKAGEKARELLRATFRIEHEKRPEAEELLKYPFVQVKA</sequence>
<feature type="region of interest" description="Disordered" evidence="11">
    <location>
        <begin position="23"/>
        <end position="56"/>
    </location>
</feature>
<evidence type="ECO:0000259" key="13">
    <source>
        <dbReference type="PROSITE" id="PS50105"/>
    </source>
</evidence>
<keyword evidence="6" id="KW-0418">Kinase</keyword>
<evidence type="ECO:0000256" key="1">
    <source>
        <dbReference type="ARBA" id="ARBA00006529"/>
    </source>
</evidence>
<evidence type="ECO:0000256" key="9">
    <source>
        <dbReference type="ARBA" id="ARBA00048329"/>
    </source>
</evidence>
<feature type="compositionally biased region" description="Polar residues" evidence="11">
    <location>
        <begin position="145"/>
        <end position="158"/>
    </location>
</feature>
<keyword evidence="7 10" id="KW-0067">ATP-binding</keyword>
<dbReference type="PANTHER" id="PTHR11584:SF369">
    <property type="entry name" value="MITOGEN-ACTIVATED PROTEIN KINASE KINASE KINASE 19-RELATED"/>
    <property type="match status" value="1"/>
</dbReference>
<protein>
    <recommendedName>
        <fullName evidence="2">mitogen-activated protein kinase kinase kinase</fullName>
        <ecNumber evidence="2">2.7.11.25</ecNumber>
    </recommendedName>
</protein>
<dbReference type="EMBL" id="VIBQ01000066">
    <property type="protein sequence ID" value="KAB8576227.1"/>
    <property type="molecule type" value="Genomic_DNA"/>
</dbReference>
<feature type="compositionally biased region" description="Low complexity" evidence="11">
    <location>
        <begin position="23"/>
        <end position="32"/>
    </location>
</feature>
<dbReference type="SMART" id="SM01304">
    <property type="entry name" value="Ras_bdg_2"/>
    <property type="match status" value="1"/>
</dbReference>
<dbReference type="PROSITE" id="PS50105">
    <property type="entry name" value="SAM_DOMAIN"/>
    <property type="match status" value="1"/>
</dbReference>
<evidence type="ECO:0000256" key="11">
    <source>
        <dbReference type="SAM" id="MobiDB-lite"/>
    </source>
</evidence>
<feature type="compositionally biased region" description="Polar residues" evidence="11">
    <location>
        <begin position="33"/>
        <end position="46"/>
    </location>
</feature>
<dbReference type="InterPro" id="IPR013761">
    <property type="entry name" value="SAM/pointed_sf"/>
</dbReference>
<dbReference type="InterPro" id="IPR029458">
    <property type="entry name" value="Ras-bd_By2"/>
</dbReference>
<dbReference type="OrthoDB" id="266718at2759"/>
<dbReference type="AlphaFoldDB" id="A0A5N6L1Y1"/>
<dbReference type="PROSITE" id="PS50011">
    <property type="entry name" value="PROTEIN_KINASE_DOM"/>
    <property type="match status" value="1"/>
</dbReference>
<dbReference type="Gene3D" id="1.10.510.10">
    <property type="entry name" value="Transferase(Phosphotransferase) domain 1"/>
    <property type="match status" value="1"/>
</dbReference>
<feature type="compositionally biased region" description="Polar residues" evidence="11">
    <location>
        <begin position="165"/>
        <end position="178"/>
    </location>
</feature>
<dbReference type="PROSITE" id="PS00108">
    <property type="entry name" value="PROTEIN_KINASE_ST"/>
    <property type="match status" value="1"/>
</dbReference>
<dbReference type="FunFam" id="3.30.200.20:FF:000387">
    <property type="entry name" value="Serine/threonine-protein kinase STE11"/>
    <property type="match status" value="1"/>
</dbReference>
<dbReference type="EC" id="2.7.11.25" evidence="2"/>
<dbReference type="InterPro" id="IPR017441">
    <property type="entry name" value="Protein_kinase_ATP_BS"/>
</dbReference>
<dbReference type="FunFam" id="1.10.510.10:FF:000334">
    <property type="entry name" value="Serine/threonine-protein kinase STE11"/>
    <property type="match status" value="1"/>
</dbReference>
<evidence type="ECO:0000259" key="12">
    <source>
        <dbReference type="PROSITE" id="PS50011"/>
    </source>
</evidence>
<evidence type="ECO:0000256" key="2">
    <source>
        <dbReference type="ARBA" id="ARBA00012406"/>
    </source>
</evidence>
<evidence type="ECO:0000256" key="10">
    <source>
        <dbReference type="PROSITE-ProRule" id="PRU10141"/>
    </source>
</evidence>
<evidence type="ECO:0000256" key="5">
    <source>
        <dbReference type="ARBA" id="ARBA00022741"/>
    </source>
</evidence>
<evidence type="ECO:0000256" key="8">
    <source>
        <dbReference type="ARBA" id="ARBA00047559"/>
    </source>
</evidence>
<dbReference type="PANTHER" id="PTHR11584">
    <property type="entry name" value="SERINE/THREONINE PROTEIN KINASE"/>
    <property type="match status" value="1"/>
</dbReference>
<dbReference type="InterPro" id="IPR000719">
    <property type="entry name" value="Prot_kinase_dom"/>
</dbReference>
<evidence type="ECO:0000256" key="4">
    <source>
        <dbReference type="ARBA" id="ARBA00022679"/>
    </source>
</evidence>
<feature type="compositionally biased region" description="Basic and acidic residues" evidence="11">
    <location>
        <begin position="402"/>
        <end position="420"/>
    </location>
</feature>
<feature type="compositionally biased region" description="Low complexity" evidence="11">
    <location>
        <begin position="207"/>
        <end position="218"/>
    </location>
</feature>
<dbReference type="InterPro" id="IPR008271">
    <property type="entry name" value="Ser/Thr_kinase_AS"/>
</dbReference>
<dbReference type="Gene3D" id="3.10.20.90">
    <property type="entry name" value="Phosphatidylinositol 3-kinase Catalytic Subunit, Chain A, domain 1"/>
    <property type="match status" value="1"/>
</dbReference>
<dbReference type="InterPro" id="IPR001660">
    <property type="entry name" value="SAM"/>
</dbReference>
<dbReference type="Proteomes" id="UP000327013">
    <property type="component" value="Unassembled WGS sequence"/>
</dbReference>
<feature type="compositionally biased region" description="Low complexity" evidence="11">
    <location>
        <begin position="233"/>
        <end position="247"/>
    </location>
</feature>
<name>A0A5N6L1Y1_9ROSI</name>
<evidence type="ECO:0000256" key="7">
    <source>
        <dbReference type="ARBA" id="ARBA00022840"/>
    </source>
</evidence>
<accession>A0A5N6L1Y1</accession>
<feature type="region of interest" description="Disordered" evidence="11">
    <location>
        <begin position="385"/>
        <end position="443"/>
    </location>
</feature>
<feature type="binding site" evidence="10">
    <location>
        <position position="676"/>
    </location>
    <ligand>
        <name>ATP</name>
        <dbReference type="ChEBI" id="CHEBI:30616"/>
    </ligand>
</feature>
<dbReference type="Pfam" id="PF00536">
    <property type="entry name" value="SAM_1"/>
    <property type="match status" value="1"/>
</dbReference>
<reference evidence="14 15" key="1">
    <citation type="submission" date="2019-06" db="EMBL/GenBank/DDBJ databases">
        <title>A chromosomal-level reference genome of Carpinus fangiana (Coryloideae, Betulaceae).</title>
        <authorList>
            <person name="Yang X."/>
            <person name="Wang Z."/>
            <person name="Zhang L."/>
            <person name="Hao G."/>
            <person name="Liu J."/>
            <person name="Yang Y."/>
        </authorList>
    </citation>
    <scope>NUCLEOTIDE SEQUENCE [LARGE SCALE GENOMIC DNA]</scope>
    <source>
        <strain evidence="14">Cfa_2016G</strain>
        <tissue evidence="14">Leaf</tissue>
    </source>
</reference>
<comment type="similarity">
    <text evidence="1">Belongs to the protein kinase superfamily. STE Ser/Thr protein kinase family. MAP kinase kinase kinase subfamily.</text>
</comment>
<gene>
    <name evidence="14" type="ORF">FH972_025755</name>
</gene>
<dbReference type="InterPro" id="IPR011009">
    <property type="entry name" value="Kinase-like_dom_sf"/>
</dbReference>
<comment type="catalytic activity">
    <reaction evidence="8">
        <text>L-threonyl-[protein] + ATP = O-phospho-L-threonyl-[protein] + ADP + H(+)</text>
        <dbReference type="Rhea" id="RHEA:46608"/>
        <dbReference type="Rhea" id="RHEA-COMP:11060"/>
        <dbReference type="Rhea" id="RHEA-COMP:11605"/>
        <dbReference type="ChEBI" id="CHEBI:15378"/>
        <dbReference type="ChEBI" id="CHEBI:30013"/>
        <dbReference type="ChEBI" id="CHEBI:30616"/>
        <dbReference type="ChEBI" id="CHEBI:61977"/>
        <dbReference type="ChEBI" id="CHEBI:456216"/>
        <dbReference type="EC" id="2.7.11.25"/>
    </reaction>
</comment>
<dbReference type="SMART" id="SM00454">
    <property type="entry name" value="SAM"/>
    <property type="match status" value="1"/>
</dbReference>
<comment type="catalytic activity">
    <reaction evidence="9">
        <text>L-seryl-[protein] + ATP = O-phospho-L-seryl-[protein] + ADP + H(+)</text>
        <dbReference type="Rhea" id="RHEA:17989"/>
        <dbReference type="Rhea" id="RHEA-COMP:9863"/>
        <dbReference type="Rhea" id="RHEA-COMP:11604"/>
        <dbReference type="ChEBI" id="CHEBI:15378"/>
        <dbReference type="ChEBI" id="CHEBI:29999"/>
        <dbReference type="ChEBI" id="CHEBI:30616"/>
        <dbReference type="ChEBI" id="CHEBI:83421"/>
        <dbReference type="ChEBI" id="CHEBI:456216"/>
        <dbReference type="EC" id="2.7.11.25"/>
    </reaction>
</comment>
<feature type="domain" description="SAM" evidence="13">
    <location>
        <begin position="58"/>
        <end position="121"/>
    </location>
</feature>
<keyword evidence="3" id="KW-0723">Serine/threonine-protein kinase</keyword>
<dbReference type="Pfam" id="PF14847">
    <property type="entry name" value="Ras_bdg_2"/>
    <property type="match status" value="1"/>
</dbReference>